<dbReference type="GO" id="GO:0005739">
    <property type="term" value="C:mitochondrion"/>
    <property type="evidence" value="ECO:0007669"/>
    <property type="project" value="TreeGrafter"/>
</dbReference>
<dbReference type="GO" id="GO:0046491">
    <property type="term" value="P:L-methylmalonyl-CoA metabolic process"/>
    <property type="evidence" value="ECO:0007669"/>
    <property type="project" value="TreeGrafter"/>
</dbReference>
<name>A0AA39D504_9EURO</name>
<reference evidence="4" key="1">
    <citation type="submission" date="2022-10" db="EMBL/GenBank/DDBJ databases">
        <title>Culturing micro-colonial fungi from biological soil crusts in the Mojave desert and describing Neophaeococcomyces mojavensis, and introducing the new genera and species Taxawa tesnikishii.</title>
        <authorList>
            <person name="Kurbessoian T."/>
            <person name="Stajich J.E."/>
        </authorList>
    </citation>
    <scope>NUCLEOTIDE SEQUENCE</scope>
    <source>
        <strain evidence="4">TK_35</strain>
    </source>
</reference>
<evidence type="ECO:0000313" key="4">
    <source>
        <dbReference type="EMBL" id="KAJ9646949.1"/>
    </source>
</evidence>
<dbReference type="AlphaFoldDB" id="A0AA39D504"/>
<organism evidence="4 5">
    <name type="scientific">Knufia peltigerae</name>
    <dbReference type="NCBI Taxonomy" id="1002370"/>
    <lineage>
        <taxon>Eukaryota</taxon>
        <taxon>Fungi</taxon>
        <taxon>Dikarya</taxon>
        <taxon>Ascomycota</taxon>
        <taxon>Pezizomycotina</taxon>
        <taxon>Eurotiomycetes</taxon>
        <taxon>Chaetothyriomycetidae</taxon>
        <taxon>Chaetothyriales</taxon>
        <taxon>Trichomeriaceae</taxon>
        <taxon>Knufia</taxon>
    </lineage>
</organism>
<dbReference type="PROSITE" id="PS51819">
    <property type="entry name" value="VOC"/>
    <property type="match status" value="1"/>
</dbReference>
<keyword evidence="5" id="KW-1185">Reference proteome</keyword>
<dbReference type="InterPro" id="IPR051785">
    <property type="entry name" value="MMCE/EMCE_epimerase"/>
</dbReference>
<feature type="region of interest" description="Disordered" evidence="2">
    <location>
        <begin position="1"/>
        <end position="52"/>
    </location>
</feature>
<dbReference type="Proteomes" id="UP001172681">
    <property type="component" value="Unassembled WGS sequence"/>
</dbReference>
<feature type="domain" description="VOC" evidence="3">
    <location>
        <begin position="70"/>
        <end position="181"/>
    </location>
</feature>
<proteinExistence type="predicted"/>
<accession>A0AA39D504</accession>
<evidence type="ECO:0000259" key="3">
    <source>
        <dbReference type="PROSITE" id="PS51819"/>
    </source>
</evidence>
<protein>
    <recommendedName>
        <fullName evidence="3">VOC domain-containing protein</fullName>
    </recommendedName>
</protein>
<dbReference type="InterPro" id="IPR029068">
    <property type="entry name" value="Glyas_Bleomycin-R_OHBP_Dase"/>
</dbReference>
<feature type="compositionally biased region" description="Basic and acidic residues" evidence="2">
    <location>
        <begin position="37"/>
        <end position="52"/>
    </location>
</feature>
<dbReference type="GO" id="GO:0004493">
    <property type="term" value="F:methylmalonyl-CoA epimerase activity"/>
    <property type="evidence" value="ECO:0007669"/>
    <property type="project" value="TreeGrafter"/>
</dbReference>
<dbReference type="PANTHER" id="PTHR43048:SF3">
    <property type="entry name" value="METHYLMALONYL-COA EPIMERASE, MITOCHONDRIAL"/>
    <property type="match status" value="1"/>
</dbReference>
<dbReference type="SUPFAM" id="SSF54593">
    <property type="entry name" value="Glyoxalase/Bleomycin resistance protein/Dihydroxybiphenyl dioxygenase"/>
    <property type="match status" value="1"/>
</dbReference>
<comment type="caution">
    <text evidence="4">The sequence shown here is derived from an EMBL/GenBank/DDBJ whole genome shotgun (WGS) entry which is preliminary data.</text>
</comment>
<gene>
    <name evidence="4" type="ORF">H2204_000641</name>
</gene>
<evidence type="ECO:0000256" key="2">
    <source>
        <dbReference type="SAM" id="MobiDB-lite"/>
    </source>
</evidence>
<feature type="compositionally biased region" description="Polar residues" evidence="2">
    <location>
        <begin position="19"/>
        <end position="36"/>
    </location>
</feature>
<evidence type="ECO:0000313" key="5">
    <source>
        <dbReference type="Proteomes" id="UP001172681"/>
    </source>
</evidence>
<dbReference type="FunFam" id="3.10.180.10:FF:000034">
    <property type="entry name" value="Glyoxalase/Bleomycin resistance protein/Dihydroxybiphenyl dioxygenase"/>
    <property type="match status" value="1"/>
</dbReference>
<keyword evidence="1" id="KW-0479">Metal-binding</keyword>
<dbReference type="PANTHER" id="PTHR43048">
    <property type="entry name" value="METHYLMALONYL-COA EPIMERASE"/>
    <property type="match status" value="1"/>
</dbReference>
<dbReference type="Gene3D" id="3.10.180.10">
    <property type="entry name" value="2,3-Dihydroxybiphenyl 1,2-Dioxygenase, domain 1"/>
    <property type="match status" value="2"/>
</dbReference>
<evidence type="ECO:0000256" key="1">
    <source>
        <dbReference type="ARBA" id="ARBA00022723"/>
    </source>
</evidence>
<sequence>MNKLDDLKHNLTEEKVQNEKPSNGTISRGPSPNRGQSLRDVDAVGPDCDNKRDWQKKRGIDITKQVRLVKLNHMRYQHPDLNKITTFLRDFGMQVTKKGDGERWFRGYGPDQYVYYAKEGPKKYLGGSFEVESREELEKVLKLPGATVVSNGIEEMKDAPGGGYIVTIADPEGFLVNFVWGQAPVKEERAKPAKLKLNDEVDKPRQKAFQRFDPGPAEVHKLGHFGLNVQDFPAQMTWYTTHFNIVPSDILYVPLDKIDPETNRPARKEVALFAMIDRGQDLVDHHTFFMTTLTPGVEKHVHHSSYEVHDFDTQALGHQWLAEKKYTPVWGVGRHILGSQIFDYWWDINGFMVEHYADGDLVNIDTPMGYGPAGHEGLAVWGPDVPTEFLE</sequence>
<dbReference type="EMBL" id="JAPDRN010000002">
    <property type="protein sequence ID" value="KAJ9646949.1"/>
    <property type="molecule type" value="Genomic_DNA"/>
</dbReference>
<dbReference type="InterPro" id="IPR037523">
    <property type="entry name" value="VOC_core"/>
</dbReference>
<dbReference type="GO" id="GO:0046872">
    <property type="term" value="F:metal ion binding"/>
    <property type="evidence" value="ECO:0007669"/>
    <property type="project" value="UniProtKB-KW"/>
</dbReference>
<feature type="compositionally biased region" description="Basic and acidic residues" evidence="2">
    <location>
        <begin position="1"/>
        <end position="18"/>
    </location>
</feature>